<dbReference type="InterPro" id="IPR036866">
    <property type="entry name" value="RibonucZ/Hydroxyglut_hydro"/>
</dbReference>
<feature type="region of interest" description="Disordered" evidence="11">
    <location>
        <begin position="328"/>
        <end position="354"/>
    </location>
</feature>
<dbReference type="Proteomes" id="UP001642482">
    <property type="component" value="Unassembled WGS sequence"/>
</dbReference>
<feature type="region of interest" description="Disordered" evidence="11">
    <location>
        <begin position="1"/>
        <end position="51"/>
    </location>
</feature>
<dbReference type="CDD" id="cd07718">
    <property type="entry name" value="RNaseZ_ELAC1_ELAC2-C-term-like_MBL-fold"/>
    <property type="match status" value="1"/>
</dbReference>
<proteinExistence type="inferred from homology"/>
<dbReference type="InterPro" id="IPR027794">
    <property type="entry name" value="tRNase_Z_dom"/>
</dbReference>
<evidence type="ECO:0000256" key="2">
    <source>
        <dbReference type="ARBA" id="ARBA00001947"/>
    </source>
</evidence>
<dbReference type="PANTHER" id="PTHR12553">
    <property type="entry name" value="ZINC PHOSPHODIESTERASE ELAC PROTEIN 2"/>
    <property type="match status" value="1"/>
</dbReference>
<evidence type="ECO:0000256" key="10">
    <source>
        <dbReference type="ARBA" id="ARBA00022833"/>
    </source>
</evidence>
<evidence type="ECO:0000259" key="12">
    <source>
        <dbReference type="Pfam" id="PF12706"/>
    </source>
</evidence>
<comment type="cofactor">
    <cofactor evidence="2">
        <name>Zn(2+)</name>
        <dbReference type="ChEBI" id="CHEBI:29105"/>
    </cofactor>
</comment>
<comment type="catalytic activity">
    <reaction evidence="1">
        <text>Endonucleolytic cleavage of RNA, removing extra 3' nucleotides from tRNA precursor, generating 3' termini of tRNAs. A 3'-hydroxy group is left at the tRNA terminus and a 5'-phosphoryl group is left at the trailer molecule.</text>
        <dbReference type="EC" id="3.1.26.11"/>
    </reaction>
</comment>
<comment type="caution">
    <text evidence="14">The sequence shown here is derived from an EMBL/GenBank/DDBJ whole genome shotgun (WGS) entry which is preliminary data.</text>
</comment>
<evidence type="ECO:0000259" key="13">
    <source>
        <dbReference type="Pfam" id="PF13691"/>
    </source>
</evidence>
<keyword evidence="5" id="KW-0819">tRNA processing</keyword>
<evidence type="ECO:0000256" key="9">
    <source>
        <dbReference type="ARBA" id="ARBA00022801"/>
    </source>
</evidence>
<evidence type="ECO:0000256" key="7">
    <source>
        <dbReference type="ARBA" id="ARBA00022723"/>
    </source>
</evidence>
<evidence type="ECO:0000256" key="3">
    <source>
        <dbReference type="ARBA" id="ARBA00007823"/>
    </source>
</evidence>
<name>A0ABP0CWV1_9PEZI</name>
<accession>A0ABP0CWV1</accession>
<evidence type="ECO:0000256" key="1">
    <source>
        <dbReference type="ARBA" id="ARBA00000402"/>
    </source>
</evidence>
<feature type="domain" description="Metallo-beta-lactamase" evidence="12">
    <location>
        <begin position="729"/>
        <end position="945"/>
    </location>
</feature>
<dbReference type="Pfam" id="PF12706">
    <property type="entry name" value="Lactamase_B_2"/>
    <property type="match status" value="1"/>
</dbReference>
<evidence type="ECO:0000256" key="8">
    <source>
        <dbReference type="ARBA" id="ARBA00022759"/>
    </source>
</evidence>
<dbReference type="SUPFAM" id="SSF56281">
    <property type="entry name" value="Metallo-hydrolase/oxidoreductase"/>
    <property type="match status" value="2"/>
</dbReference>
<evidence type="ECO:0000256" key="6">
    <source>
        <dbReference type="ARBA" id="ARBA00022722"/>
    </source>
</evidence>
<sequence>MNKPKRQRTKPPGYFKTRHASPFRSPSRSPPPGEKPQPTSTGHAGRPALFKPSHTLHNATVPANLFENVRPIPAKRYTLSNRQRAYYYLFEKKSSARAPHVSGRTFVPNNARMLNYVQLVTTPTADTPGTCLLVHHDNRRYLFGNVAEGTQRAFVQQKVSLAKAEEVFLTGTVDWRTAGGLLGLILTLAEVVQAARAASLAEVNAKVDKLKQQAADEEAKALADAASGKKVKANKNAQKNAEVLAAALEAQAATANAPPRTLSIHGGTNLTQLLATARRFIFRKGLPLKPHEVREDIVSQKEGFREPDWSDDNIMVWYVPVFVEGSANKEESRKRVQDEDSNEPSSLTEGEHTAADRDLVASVVNHMFDSDWRLDALVETTLLQAKLPAKLFVKDDQRHLKAYDGPMPGDKDENGNPIEVADIPVLVRQPWPAALIQSLPHTQPARQSMCYIVRNHPRRGKFNAAEAKRLGVASHDNRRLVAGESVIAADGSTVTPDMVVGASVEGAAFAVVELPDASYVEAFLAKLEWADEGIMKAIDTIFWLLGPGVVSNARLQAFMQQHPRIRHTVSSTDTCANRLALNSAAALQVQHHRVDPDRFPIQQYDNAAPAAASAALFKESGSERPLYEGARPGWTVRLSPTVIEEESKVYPYVNFDDALKAMDPKVLELADAARKRVAEPSFQEAVSAGNTALPHPDTQVIPLGTGSAMPSKYRNVSATLVRVPGVGSYLLDCGENTLGSMQRMLGSSLPEVLREMRVLWISHLHADHHLGTVSVIRAWHEATKDLPKPPRLMVASHVNMLQWLREYAEIQDFGLDRVVQVDIQCNDFPRTKVCTPYVLTEAMAKEFGIQKIDAVRVEHCHGALAVVFTWRQNGADGPLKVAYSGDCRPSSAFAQIGQGATLLIHESTFDDELKGEALAKKHSTMGEALQVGRDMGARRVLLTHFSQRYPKIPVFDNGSNNSQAEMQVLVAFDQMRVRLADFKTAAAFLPALQKLYEGEEK</sequence>
<keyword evidence="15" id="KW-1185">Reference proteome</keyword>
<dbReference type="EMBL" id="CAWUHD010000153">
    <property type="protein sequence ID" value="CAK7235756.1"/>
    <property type="molecule type" value="Genomic_DNA"/>
</dbReference>
<keyword evidence="8" id="KW-0255">Endonuclease</keyword>
<dbReference type="InterPro" id="IPR047151">
    <property type="entry name" value="RNZ2-like"/>
</dbReference>
<reference evidence="14 15" key="1">
    <citation type="submission" date="2024-01" db="EMBL/GenBank/DDBJ databases">
        <authorList>
            <person name="Allen C."/>
            <person name="Tagirdzhanova G."/>
        </authorList>
    </citation>
    <scope>NUCLEOTIDE SEQUENCE [LARGE SCALE GENOMIC DNA]</scope>
</reference>
<gene>
    <name evidence="14" type="ORF">SEUCBS140593_009387</name>
</gene>
<dbReference type="PANTHER" id="PTHR12553:SF49">
    <property type="entry name" value="ZINC PHOSPHODIESTERASE ELAC PROTEIN 2"/>
    <property type="match status" value="1"/>
</dbReference>
<comment type="similarity">
    <text evidence="3">Belongs to the RNase Z family.</text>
</comment>
<keyword evidence="10" id="KW-0862">Zinc</keyword>
<dbReference type="EC" id="3.1.26.11" evidence="4"/>
<dbReference type="InterPro" id="IPR001279">
    <property type="entry name" value="Metallo-B-lactamas"/>
</dbReference>
<evidence type="ECO:0000313" key="15">
    <source>
        <dbReference type="Proteomes" id="UP001642482"/>
    </source>
</evidence>
<evidence type="ECO:0000256" key="11">
    <source>
        <dbReference type="SAM" id="MobiDB-lite"/>
    </source>
</evidence>
<keyword evidence="6" id="KW-0540">Nuclease</keyword>
<feature type="compositionally biased region" description="Basic and acidic residues" evidence="11">
    <location>
        <begin position="328"/>
        <end position="338"/>
    </location>
</feature>
<evidence type="ECO:0000256" key="4">
    <source>
        <dbReference type="ARBA" id="ARBA00012477"/>
    </source>
</evidence>
<keyword evidence="7" id="KW-0479">Metal-binding</keyword>
<protein>
    <recommendedName>
        <fullName evidence="4">ribonuclease Z</fullName>
        <ecNumber evidence="4">3.1.26.11</ecNumber>
    </recommendedName>
</protein>
<dbReference type="Pfam" id="PF13691">
    <property type="entry name" value="Lactamase_B_4"/>
    <property type="match status" value="1"/>
</dbReference>
<evidence type="ECO:0000313" key="14">
    <source>
        <dbReference type="EMBL" id="CAK7235756.1"/>
    </source>
</evidence>
<feature type="domain" description="tRNase Z endonuclease" evidence="13">
    <location>
        <begin position="118"/>
        <end position="180"/>
    </location>
</feature>
<dbReference type="Gene3D" id="3.60.15.10">
    <property type="entry name" value="Ribonuclease Z/Hydroxyacylglutathione hydrolase-like"/>
    <property type="match status" value="2"/>
</dbReference>
<keyword evidence="9" id="KW-0378">Hydrolase</keyword>
<organism evidence="14 15">
    <name type="scientific">Sporothrix eucalyptigena</name>
    <dbReference type="NCBI Taxonomy" id="1812306"/>
    <lineage>
        <taxon>Eukaryota</taxon>
        <taxon>Fungi</taxon>
        <taxon>Dikarya</taxon>
        <taxon>Ascomycota</taxon>
        <taxon>Pezizomycotina</taxon>
        <taxon>Sordariomycetes</taxon>
        <taxon>Sordariomycetidae</taxon>
        <taxon>Ophiostomatales</taxon>
        <taxon>Ophiostomataceae</taxon>
        <taxon>Sporothrix</taxon>
    </lineage>
</organism>
<evidence type="ECO:0000256" key="5">
    <source>
        <dbReference type="ARBA" id="ARBA00022694"/>
    </source>
</evidence>